<feature type="region of interest" description="Disordered" evidence="1">
    <location>
        <begin position="134"/>
        <end position="153"/>
    </location>
</feature>
<evidence type="ECO:0000313" key="4">
    <source>
        <dbReference type="Proteomes" id="UP000720189"/>
    </source>
</evidence>
<gene>
    <name evidence="3" type="ORF">BKA55DRAFT_594638</name>
</gene>
<feature type="compositionally biased region" description="Basic and acidic residues" evidence="1">
    <location>
        <begin position="134"/>
        <end position="143"/>
    </location>
</feature>
<keyword evidence="2" id="KW-0812">Transmembrane</keyword>
<dbReference type="Proteomes" id="UP000720189">
    <property type="component" value="Unassembled WGS sequence"/>
</dbReference>
<feature type="transmembrane region" description="Helical" evidence="2">
    <location>
        <begin position="88"/>
        <end position="109"/>
    </location>
</feature>
<keyword evidence="2" id="KW-0472">Membrane</keyword>
<name>A0A9P9H0E8_FUSRE</name>
<evidence type="ECO:0000313" key="3">
    <source>
        <dbReference type="EMBL" id="KAH7248755.1"/>
    </source>
</evidence>
<dbReference type="RefSeq" id="XP_046048550.1">
    <property type="nucleotide sequence ID" value="XM_046195695.1"/>
</dbReference>
<dbReference type="OrthoDB" id="17255at2759"/>
<evidence type="ECO:0000256" key="1">
    <source>
        <dbReference type="SAM" id="MobiDB-lite"/>
    </source>
</evidence>
<evidence type="ECO:0000256" key="2">
    <source>
        <dbReference type="SAM" id="Phobius"/>
    </source>
</evidence>
<proteinExistence type="predicted"/>
<keyword evidence="4" id="KW-1185">Reference proteome</keyword>
<keyword evidence="2" id="KW-1133">Transmembrane helix</keyword>
<organism evidence="3 4">
    <name type="scientific">Fusarium redolens</name>
    <dbReference type="NCBI Taxonomy" id="48865"/>
    <lineage>
        <taxon>Eukaryota</taxon>
        <taxon>Fungi</taxon>
        <taxon>Dikarya</taxon>
        <taxon>Ascomycota</taxon>
        <taxon>Pezizomycotina</taxon>
        <taxon>Sordariomycetes</taxon>
        <taxon>Hypocreomycetidae</taxon>
        <taxon>Hypocreales</taxon>
        <taxon>Nectriaceae</taxon>
        <taxon>Fusarium</taxon>
        <taxon>Fusarium redolens species complex</taxon>
    </lineage>
</organism>
<dbReference type="GeneID" id="70225649"/>
<reference evidence="3" key="1">
    <citation type="journal article" date="2021" name="Nat. Commun.">
        <title>Genetic determinants of endophytism in the Arabidopsis root mycobiome.</title>
        <authorList>
            <person name="Mesny F."/>
            <person name="Miyauchi S."/>
            <person name="Thiergart T."/>
            <person name="Pickel B."/>
            <person name="Atanasova L."/>
            <person name="Karlsson M."/>
            <person name="Huettel B."/>
            <person name="Barry K.W."/>
            <person name="Haridas S."/>
            <person name="Chen C."/>
            <person name="Bauer D."/>
            <person name="Andreopoulos W."/>
            <person name="Pangilinan J."/>
            <person name="LaButti K."/>
            <person name="Riley R."/>
            <person name="Lipzen A."/>
            <person name="Clum A."/>
            <person name="Drula E."/>
            <person name="Henrissat B."/>
            <person name="Kohler A."/>
            <person name="Grigoriev I.V."/>
            <person name="Martin F.M."/>
            <person name="Hacquard S."/>
        </authorList>
    </citation>
    <scope>NUCLEOTIDE SEQUENCE</scope>
    <source>
        <strain evidence="3">MPI-CAGE-AT-0023</strain>
    </source>
</reference>
<dbReference type="EMBL" id="JAGMUX010000009">
    <property type="protein sequence ID" value="KAH7248755.1"/>
    <property type="molecule type" value="Genomic_DNA"/>
</dbReference>
<comment type="caution">
    <text evidence="3">The sequence shown here is derived from an EMBL/GenBank/DDBJ whole genome shotgun (WGS) entry which is preliminary data.</text>
</comment>
<dbReference type="AlphaFoldDB" id="A0A9P9H0E8"/>
<accession>A0A9P9H0E8</accession>
<protein>
    <submittedName>
        <fullName evidence="3">Uncharacterized protein</fullName>
    </submittedName>
</protein>
<sequence length="338" mass="37230">MKTRNKPKSLVDPTVLTQLKPPSLAFSAVPSPRRQMADLIPRLQAYLTAASRDSALAQRLSNMTTMLSSIRIRDGMVATKHFVCNLDAVSLMLLTVTLVAFLVPILILFPPVPVDRSDVLRQTHSRAGVVLRDMDIGPDRSPDPRLPGAEPEGKGAVAQSLLIFPVQSCCGIELERDGASSKHSEFDRLYTLAQQDPVVGRDGVVWQAISREDFPSLANIEVDLWIPDPNKTSRLLGHIEGSFLVLRLPWTDSGLQGILQQVSAKISHGPKARPEKEFLLPVSFPNEEEIRARGYSFAEVRIGAKNVMGLNMDVELPAELAQYLGAEQKIGIFRVDQL</sequence>